<organism evidence="5 6">
    <name type="scientific">Odynerus spinipes</name>
    <dbReference type="NCBI Taxonomy" id="1348599"/>
    <lineage>
        <taxon>Eukaryota</taxon>
        <taxon>Metazoa</taxon>
        <taxon>Ecdysozoa</taxon>
        <taxon>Arthropoda</taxon>
        <taxon>Hexapoda</taxon>
        <taxon>Insecta</taxon>
        <taxon>Pterygota</taxon>
        <taxon>Neoptera</taxon>
        <taxon>Endopterygota</taxon>
        <taxon>Hymenoptera</taxon>
        <taxon>Apocrita</taxon>
        <taxon>Aculeata</taxon>
        <taxon>Vespoidea</taxon>
        <taxon>Vespidae</taxon>
        <taxon>Eumeninae</taxon>
        <taxon>Odynerus</taxon>
    </lineage>
</organism>
<dbReference type="AlphaFoldDB" id="A0AAD9S074"/>
<feature type="binding site" evidence="4">
    <location>
        <position position="164"/>
    </location>
    <ligand>
        <name>S-adenosyl-L-methionine</name>
        <dbReference type="ChEBI" id="CHEBI:59789"/>
    </ligand>
</feature>
<reference evidence="5" key="1">
    <citation type="submission" date="2021-08" db="EMBL/GenBank/DDBJ databases">
        <authorList>
            <person name="Misof B."/>
            <person name="Oliver O."/>
            <person name="Podsiadlowski L."/>
            <person name="Donath A."/>
            <person name="Peters R."/>
            <person name="Mayer C."/>
            <person name="Rust J."/>
            <person name="Gunkel S."/>
            <person name="Lesny P."/>
            <person name="Martin S."/>
            <person name="Oeyen J.P."/>
            <person name="Petersen M."/>
            <person name="Panagiotis P."/>
            <person name="Wilbrandt J."/>
            <person name="Tanja T."/>
        </authorList>
    </citation>
    <scope>NUCLEOTIDE SEQUENCE</scope>
    <source>
        <strain evidence="5">GBR_01_08_01A</strain>
        <tissue evidence="5">Thorax + abdomen</tissue>
    </source>
</reference>
<sequence length="326" mass="37614">MATEEHKRLANIVKQVHAVLRKECEEYGAETAWRRHLTRNDILQKYVASMKDLATTHWKGNNTDSLSGTYCRIEWIKSQCKEYFFNGGKEKYSDREFGIKAKMGELSIDNTNKSTSLTSEQNCYTNKVLSNETNEKFTKVSVLDVGSCYNPFETETTFDVTAIDLVAAPPTVLQCDFLNINIGKEKILSIDKTQILQLPEESFDVVVFSLLLEYMPCPEQRYLCCSKAYSLLKKNGILFIISPDSKHVGANVKLIKSWRKCIYKEVALRWAKMQTFVQDDVLYQSENKIFIPQDFKTVEYKCNNENKKHDMGDLLFTFNELPFAEL</sequence>
<dbReference type="GO" id="GO:0032259">
    <property type="term" value="P:methylation"/>
    <property type="evidence" value="ECO:0007669"/>
    <property type="project" value="UniProtKB-KW"/>
</dbReference>
<dbReference type="InterPro" id="IPR021867">
    <property type="entry name" value="Bmt2/SAMTOR"/>
</dbReference>
<name>A0AAD9S074_9HYME</name>
<evidence type="ECO:0000256" key="2">
    <source>
        <dbReference type="ARBA" id="ARBA00022679"/>
    </source>
</evidence>
<accession>A0AAD9S074</accession>
<comment type="caution">
    <text evidence="5">The sequence shown here is derived from an EMBL/GenBank/DDBJ whole genome shotgun (WGS) entry which is preliminary data.</text>
</comment>
<feature type="binding site" evidence="4">
    <location>
        <position position="146"/>
    </location>
    <ligand>
        <name>S-adenosyl-L-methionine</name>
        <dbReference type="ChEBI" id="CHEBI:59789"/>
    </ligand>
</feature>
<keyword evidence="6" id="KW-1185">Reference proteome</keyword>
<dbReference type="PANTHER" id="PTHR21008">
    <property type="entry name" value="S-ADENOSYLMETHIONINE SENSOR UPSTREAM OF MTORC1-RELATED"/>
    <property type="match status" value="1"/>
</dbReference>
<evidence type="ECO:0000256" key="4">
    <source>
        <dbReference type="HAMAP-Rule" id="MF_03044"/>
    </source>
</evidence>
<dbReference type="Proteomes" id="UP001258017">
    <property type="component" value="Unassembled WGS sequence"/>
</dbReference>
<keyword evidence="3 4" id="KW-0949">S-adenosyl-L-methionine</keyword>
<protein>
    <recommendedName>
        <fullName evidence="4">S-adenosylmethionine sensor upstream of mTORC1</fullName>
    </recommendedName>
    <alternativeName>
        <fullName evidence="4">Probable methyltransferase BMT2 homolog</fullName>
        <ecNumber evidence="4">2.1.1.-</ecNumber>
    </alternativeName>
</protein>
<gene>
    <name evidence="5" type="ORF">KPH14_001708</name>
</gene>
<dbReference type="SUPFAM" id="SSF53335">
    <property type="entry name" value="S-adenosyl-L-methionine-dependent methyltransferases"/>
    <property type="match status" value="1"/>
</dbReference>
<evidence type="ECO:0000313" key="5">
    <source>
        <dbReference type="EMBL" id="KAK2588838.1"/>
    </source>
</evidence>
<evidence type="ECO:0000313" key="6">
    <source>
        <dbReference type="Proteomes" id="UP001258017"/>
    </source>
</evidence>
<evidence type="ECO:0000256" key="3">
    <source>
        <dbReference type="ARBA" id="ARBA00022691"/>
    </source>
</evidence>
<dbReference type="PANTHER" id="PTHR21008:SF0">
    <property type="entry name" value="S-ADENOSYLMETHIONINE SENSOR UPSTREAM OF MTORC1"/>
    <property type="match status" value="1"/>
</dbReference>
<dbReference type="Gene3D" id="3.40.50.150">
    <property type="entry name" value="Vaccinia Virus protein VP39"/>
    <property type="match status" value="1"/>
</dbReference>
<dbReference type="HAMAP" id="MF_03044">
    <property type="entry name" value="BMT2"/>
    <property type="match status" value="1"/>
</dbReference>
<proteinExistence type="inferred from homology"/>
<dbReference type="CDD" id="cd02440">
    <property type="entry name" value="AdoMet_MTases"/>
    <property type="match status" value="1"/>
</dbReference>
<keyword evidence="2 4" id="KW-0808">Transferase</keyword>
<dbReference type="InterPro" id="IPR029063">
    <property type="entry name" value="SAM-dependent_MTases_sf"/>
</dbReference>
<dbReference type="EC" id="2.1.1.-" evidence="4"/>
<dbReference type="Pfam" id="PF11968">
    <property type="entry name" value="Bmt2"/>
    <property type="match status" value="1"/>
</dbReference>
<dbReference type="GO" id="GO:1904262">
    <property type="term" value="P:negative regulation of TORC1 signaling"/>
    <property type="evidence" value="ECO:0007669"/>
    <property type="project" value="TreeGrafter"/>
</dbReference>
<evidence type="ECO:0000256" key="1">
    <source>
        <dbReference type="ARBA" id="ARBA00022603"/>
    </source>
</evidence>
<dbReference type="GO" id="GO:0008168">
    <property type="term" value="F:methyltransferase activity"/>
    <property type="evidence" value="ECO:0007669"/>
    <property type="project" value="UniProtKB-UniRule"/>
</dbReference>
<comment type="similarity">
    <text evidence="4">Belongs to the BMT2 family.</text>
</comment>
<comment type="function">
    <text evidence="4">S-adenosyl-L-methionine-binding protein that acts as an inhibitor of mTORC1 signaling. Acts as a sensor of S-adenosyl-L-methionine to signal methionine sufficiency to mTORC1. Probably also acts as a S-adenosyl-L-methionine-dependent methyltransferase.</text>
</comment>
<keyword evidence="1 4" id="KW-0489">Methyltransferase</keyword>
<dbReference type="EMBL" id="JAIFRP010000002">
    <property type="protein sequence ID" value="KAK2588838.1"/>
    <property type="molecule type" value="Genomic_DNA"/>
</dbReference>
<reference evidence="5" key="2">
    <citation type="journal article" date="2023" name="Commun. Biol.">
        <title>Intrasexual cuticular hydrocarbon dimorphism in a wasp sheds light on hydrocarbon biosynthesis genes in Hymenoptera.</title>
        <authorList>
            <person name="Moris V.C."/>
            <person name="Podsiadlowski L."/>
            <person name="Martin S."/>
            <person name="Oeyen J.P."/>
            <person name="Donath A."/>
            <person name="Petersen M."/>
            <person name="Wilbrandt J."/>
            <person name="Misof B."/>
            <person name="Liedtke D."/>
            <person name="Thamm M."/>
            <person name="Scheiner R."/>
            <person name="Schmitt T."/>
            <person name="Niehuis O."/>
        </authorList>
    </citation>
    <scope>NUCLEOTIDE SEQUENCE</scope>
    <source>
        <strain evidence="5">GBR_01_08_01A</strain>
    </source>
</reference>